<dbReference type="UniPathway" id="UPA00895"/>
<proteinExistence type="predicted"/>
<keyword evidence="3 5" id="KW-1133">Transmembrane helix</keyword>
<keyword evidence="4 5" id="KW-0472">Membrane</keyword>
<dbReference type="GO" id="GO:0030416">
    <property type="term" value="P:methylamine metabolic process"/>
    <property type="evidence" value="ECO:0007669"/>
    <property type="project" value="InterPro"/>
</dbReference>
<evidence type="ECO:0000259" key="6">
    <source>
        <dbReference type="Pfam" id="PF07291"/>
    </source>
</evidence>
<dbReference type="Proteomes" id="UP000184092">
    <property type="component" value="Unassembled WGS sequence"/>
</dbReference>
<dbReference type="EMBL" id="FRCL01000014">
    <property type="protein sequence ID" value="SHN11971.1"/>
    <property type="molecule type" value="Genomic_DNA"/>
</dbReference>
<evidence type="ECO:0000256" key="4">
    <source>
        <dbReference type="ARBA" id="ARBA00023136"/>
    </source>
</evidence>
<accession>A0A1M7P5Q0</accession>
<organism evidence="7 8">
    <name type="scientific">Flavobacterium xinjiangense</name>
    <dbReference type="NCBI Taxonomy" id="178356"/>
    <lineage>
        <taxon>Bacteria</taxon>
        <taxon>Pseudomonadati</taxon>
        <taxon>Bacteroidota</taxon>
        <taxon>Flavobacteriia</taxon>
        <taxon>Flavobacteriales</taxon>
        <taxon>Flavobacteriaceae</taxon>
        <taxon>Flavobacterium</taxon>
    </lineage>
</organism>
<evidence type="ECO:0000256" key="3">
    <source>
        <dbReference type="ARBA" id="ARBA00022989"/>
    </source>
</evidence>
<dbReference type="RefSeq" id="WP_073210641.1">
    <property type="nucleotide sequence ID" value="NZ_FRCL01000014.1"/>
</dbReference>
<evidence type="ECO:0000313" key="8">
    <source>
        <dbReference type="Proteomes" id="UP000184092"/>
    </source>
</evidence>
<reference evidence="8" key="1">
    <citation type="submission" date="2016-11" db="EMBL/GenBank/DDBJ databases">
        <authorList>
            <person name="Varghese N."/>
            <person name="Submissions S."/>
        </authorList>
    </citation>
    <scope>NUCLEOTIDE SEQUENCE [LARGE SCALE GENOMIC DNA]</scope>
    <source>
        <strain evidence="8">CGMCC 1.2749</strain>
    </source>
</reference>
<keyword evidence="2 5" id="KW-0812">Transmembrane</keyword>
<protein>
    <submittedName>
        <fullName evidence="7">Methylamine utilisation protein MauE</fullName>
    </submittedName>
</protein>
<comment type="subcellular location">
    <subcellularLocation>
        <location evidence="1">Membrane</location>
        <topology evidence="1">Multi-pass membrane protein</topology>
    </subcellularLocation>
</comment>
<gene>
    <name evidence="7" type="ORF">SAMN05216269_11417</name>
</gene>
<evidence type="ECO:0000256" key="5">
    <source>
        <dbReference type="SAM" id="Phobius"/>
    </source>
</evidence>
<dbReference type="AlphaFoldDB" id="A0A1M7P5Q0"/>
<evidence type="ECO:0000256" key="2">
    <source>
        <dbReference type="ARBA" id="ARBA00022692"/>
    </source>
</evidence>
<dbReference type="InterPro" id="IPR009908">
    <property type="entry name" value="Methylamine_util_MauE"/>
</dbReference>
<feature type="transmembrane region" description="Helical" evidence="5">
    <location>
        <begin position="120"/>
        <end position="140"/>
    </location>
</feature>
<feature type="transmembrane region" description="Helical" evidence="5">
    <location>
        <begin position="48"/>
        <end position="71"/>
    </location>
</feature>
<feature type="transmembrane region" description="Helical" evidence="5">
    <location>
        <begin position="12"/>
        <end position="28"/>
    </location>
</feature>
<dbReference type="Pfam" id="PF07291">
    <property type="entry name" value="MauE"/>
    <property type="match status" value="1"/>
</dbReference>
<dbReference type="OrthoDB" id="673785at2"/>
<evidence type="ECO:0000313" key="7">
    <source>
        <dbReference type="EMBL" id="SHN11971.1"/>
    </source>
</evidence>
<evidence type="ECO:0000256" key="1">
    <source>
        <dbReference type="ARBA" id="ARBA00004141"/>
    </source>
</evidence>
<name>A0A1M7P5Q0_9FLAO</name>
<sequence>MKVNVSIKNNILDCICLLYILLFVYAAVSKLLDFQNFQAQLGQSPLLSAFTGIVSWVVPIAELFIALLLIFPKYRLAGLFSAFSLMVLFTTYIIIILNFSSFIPCSCGGILEKLGWTEHLIFNIGFILLAVIGTLLLSTFKNDKTSHNQNNIVSVQ</sequence>
<feature type="transmembrane region" description="Helical" evidence="5">
    <location>
        <begin position="78"/>
        <end position="100"/>
    </location>
</feature>
<keyword evidence="8" id="KW-1185">Reference proteome</keyword>
<dbReference type="GO" id="GO:0016020">
    <property type="term" value="C:membrane"/>
    <property type="evidence" value="ECO:0007669"/>
    <property type="project" value="UniProtKB-SubCell"/>
</dbReference>
<feature type="domain" description="Methylamine utilisation protein MauE" evidence="6">
    <location>
        <begin position="10"/>
        <end position="135"/>
    </location>
</feature>
<dbReference type="STRING" id="178356.SAMN05216269_11417"/>